<gene>
    <name evidence="1" type="ORF">BOH78_5049</name>
</gene>
<organism evidence="1 2">
    <name type="scientific">Pichia kudriavzevii</name>
    <name type="common">Yeast</name>
    <name type="synonym">Issatchenkia orientalis</name>
    <dbReference type="NCBI Taxonomy" id="4909"/>
    <lineage>
        <taxon>Eukaryota</taxon>
        <taxon>Fungi</taxon>
        <taxon>Dikarya</taxon>
        <taxon>Ascomycota</taxon>
        <taxon>Saccharomycotina</taxon>
        <taxon>Pichiomycetes</taxon>
        <taxon>Pichiales</taxon>
        <taxon>Pichiaceae</taxon>
        <taxon>Pichia</taxon>
    </lineage>
</organism>
<sequence length="75" mass="8615">MALEDSYKRDKQFPKVPPRTIAEARSRLARINPRSSIPYSLFLEILEDLQKTLWDNAKAIDNDNKLRNEVSKAAG</sequence>
<dbReference type="AlphaFoldDB" id="A0A1V2LHR4"/>
<evidence type="ECO:0000313" key="2">
    <source>
        <dbReference type="Proteomes" id="UP000189274"/>
    </source>
</evidence>
<comment type="caution">
    <text evidence="1">The sequence shown here is derived from an EMBL/GenBank/DDBJ whole genome shotgun (WGS) entry which is preliminary data.</text>
</comment>
<proteinExistence type="predicted"/>
<dbReference type="Proteomes" id="UP000189274">
    <property type="component" value="Unassembled WGS sequence"/>
</dbReference>
<protein>
    <submittedName>
        <fullName evidence="1">Uncharacterized protein</fullName>
    </submittedName>
</protein>
<reference evidence="2" key="1">
    <citation type="journal article" date="2017" name="Genome Announc.">
        <title>Genome sequences of Cyberlindnera fabianii 65, Pichia kudriavzevii 129, and Saccharomyces cerevisiae 131 isolated from fermented masau fruits in Zimbabwe.</title>
        <authorList>
            <person name="van Rijswijck I.M.H."/>
            <person name="Derks M.F.L."/>
            <person name="Abee T."/>
            <person name="de Ridder D."/>
            <person name="Smid E.J."/>
        </authorList>
    </citation>
    <scope>NUCLEOTIDE SEQUENCE [LARGE SCALE GENOMIC DNA]</scope>
    <source>
        <strain evidence="2">129</strain>
    </source>
</reference>
<name>A0A1V2LHR4_PICKU</name>
<dbReference type="EMBL" id="MQVM01000065">
    <property type="protein sequence ID" value="ONH70689.1"/>
    <property type="molecule type" value="Genomic_DNA"/>
</dbReference>
<accession>A0A1V2LHR4</accession>
<evidence type="ECO:0000313" key="1">
    <source>
        <dbReference type="EMBL" id="ONH70689.1"/>
    </source>
</evidence>